<sequence length="69" mass="7448">MATAGRTAVVHRTAWNRLDLSVTATGEPLTPRSPRPDHDHDHGALYVSPDGRRFLELGDGAARVWASGT</sequence>
<proteinExistence type="predicted"/>
<keyword evidence="3" id="KW-1185">Reference proteome</keyword>
<evidence type="ECO:0000256" key="1">
    <source>
        <dbReference type="SAM" id="MobiDB-lite"/>
    </source>
</evidence>
<dbReference type="EMBL" id="CP073767">
    <property type="protein sequence ID" value="UWZ57400.1"/>
    <property type="molecule type" value="Genomic_DNA"/>
</dbReference>
<dbReference type="AlphaFoldDB" id="A0A9Q9MJY7"/>
<dbReference type="Proteomes" id="UP001058003">
    <property type="component" value="Chromosome"/>
</dbReference>
<dbReference type="KEGG" id="daur:Daura_15315"/>
<gene>
    <name evidence="2" type="ORF">Daura_15315</name>
</gene>
<reference evidence="2" key="1">
    <citation type="submission" date="2021-04" db="EMBL/GenBank/DDBJ databases">
        <title>Dactylosporangium aurantiacum NRRL B-8018 full assembly.</title>
        <authorList>
            <person name="Hartkoorn R.C."/>
            <person name="Beaudoing E."/>
            <person name="Hot D."/>
        </authorList>
    </citation>
    <scope>NUCLEOTIDE SEQUENCE</scope>
    <source>
        <strain evidence="2">NRRL B-8018</strain>
    </source>
</reference>
<feature type="region of interest" description="Disordered" evidence="1">
    <location>
        <begin position="22"/>
        <end position="46"/>
    </location>
</feature>
<feature type="compositionally biased region" description="Basic and acidic residues" evidence="1">
    <location>
        <begin position="34"/>
        <end position="43"/>
    </location>
</feature>
<organism evidence="2 3">
    <name type="scientific">Dactylosporangium aurantiacum</name>
    <dbReference type="NCBI Taxonomy" id="35754"/>
    <lineage>
        <taxon>Bacteria</taxon>
        <taxon>Bacillati</taxon>
        <taxon>Actinomycetota</taxon>
        <taxon>Actinomycetes</taxon>
        <taxon>Micromonosporales</taxon>
        <taxon>Micromonosporaceae</taxon>
        <taxon>Dactylosporangium</taxon>
    </lineage>
</organism>
<dbReference type="RefSeq" id="WP_033360283.1">
    <property type="nucleotide sequence ID" value="NZ_CP073767.1"/>
</dbReference>
<dbReference type="OrthoDB" id="9765809at2"/>
<accession>A0A9Q9MJY7</accession>
<name>A0A9Q9MJY7_9ACTN</name>
<evidence type="ECO:0000313" key="3">
    <source>
        <dbReference type="Proteomes" id="UP001058003"/>
    </source>
</evidence>
<protein>
    <submittedName>
        <fullName evidence="2">Uncharacterized protein</fullName>
    </submittedName>
</protein>
<evidence type="ECO:0000313" key="2">
    <source>
        <dbReference type="EMBL" id="UWZ57400.1"/>
    </source>
</evidence>